<proteinExistence type="predicted"/>
<evidence type="ECO:0000313" key="3">
    <source>
        <dbReference type="Proteomes" id="UP001501169"/>
    </source>
</evidence>
<dbReference type="PANTHER" id="PTHR43190">
    <property type="entry name" value="N-ACETYL-D-GLUCOSAMINE KINASE"/>
    <property type="match status" value="1"/>
</dbReference>
<protein>
    <submittedName>
        <fullName evidence="2">BadF/BadG/BcrA/BcrD ATPase family protein</fullName>
    </submittedName>
</protein>
<comment type="caution">
    <text evidence="2">The sequence shown here is derived from an EMBL/GenBank/DDBJ whole genome shotgun (WGS) entry which is preliminary data.</text>
</comment>
<keyword evidence="3" id="KW-1185">Reference proteome</keyword>
<dbReference type="PANTHER" id="PTHR43190:SF3">
    <property type="entry name" value="N-ACETYL-D-GLUCOSAMINE KINASE"/>
    <property type="match status" value="1"/>
</dbReference>
<dbReference type="InterPro" id="IPR043129">
    <property type="entry name" value="ATPase_NBD"/>
</dbReference>
<reference evidence="3" key="1">
    <citation type="journal article" date="2019" name="Int. J. Syst. Evol. Microbiol.">
        <title>The Global Catalogue of Microorganisms (GCM) 10K type strain sequencing project: providing services to taxonomists for standard genome sequencing and annotation.</title>
        <authorList>
            <consortium name="The Broad Institute Genomics Platform"/>
            <consortium name="The Broad Institute Genome Sequencing Center for Infectious Disease"/>
            <person name="Wu L."/>
            <person name="Ma J."/>
        </authorList>
    </citation>
    <scope>NUCLEOTIDE SEQUENCE [LARGE SCALE GENOMIC DNA]</scope>
    <source>
        <strain evidence="3">JCM 14331</strain>
    </source>
</reference>
<sequence>MWILTVDGGGSKTLARLTNQATSQSWQQQAGPASLTNDFSLALSNINLLSNSLCQQAGISSKQAIAVMGLAGAGNPQQHLQASQQLAKHYAGFLLTTDAKTSLYGANLGQPVLVVALGTGSVAMRLLADGTERQVGGWGFNIGDEGGGAWLGKQAVRELLWQVDSIAGITSPLLNAVALQIGEDDATLLPWLKTASPNDYAALAPLVFSHAGRCDIADMLLKRHTEAVQQLLWRAREQFELPVVLLGGLAEVTAPLLNSQSRALLQNARGSALDGALILASTLTTPLQNNTISGQHHDE</sequence>
<dbReference type="InterPro" id="IPR002731">
    <property type="entry name" value="ATPase_BadF"/>
</dbReference>
<dbReference type="Proteomes" id="UP001501169">
    <property type="component" value="Unassembled WGS sequence"/>
</dbReference>
<dbReference type="InterPro" id="IPR052519">
    <property type="entry name" value="Euk-type_GlcNAc_Kinase"/>
</dbReference>
<organism evidence="2 3">
    <name type="scientific">Rheinheimera aquimaris</name>
    <dbReference type="NCBI Taxonomy" id="412437"/>
    <lineage>
        <taxon>Bacteria</taxon>
        <taxon>Pseudomonadati</taxon>
        <taxon>Pseudomonadota</taxon>
        <taxon>Gammaproteobacteria</taxon>
        <taxon>Chromatiales</taxon>
        <taxon>Chromatiaceae</taxon>
        <taxon>Rheinheimera</taxon>
    </lineage>
</organism>
<dbReference type="EMBL" id="BAAAEO010000005">
    <property type="protein sequence ID" value="GAA0561655.1"/>
    <property type="molecule type" value="Genomic_DNA"/>
</dbReference>
<dbReference type="Pfam" id="PF01869">
    <property type="entry name" value="BcrAD_BadFG"/>
    <property type="match status" value="1"/>
</dbReference>
<gene>
    <name evidence="2" type="ORF">GCM10009098_32190</name>
</gene>
<dbReference type="CDD" id="cd24082">
    <property type="entry name" value="ASKHA_NBD_GspK-like"/>
    <property type="match status" value="1"/>
</dbReference>
<accession>A0ABP3P755</accession>
<evidence type="ECO:0000259" key="1">
    <source>
        <dbReference type="Pfam" id="PF01869"/>
    </source>
</evidence>
<name>A0ABP3P755_9GAMM</name>
<dbReference type="RefSeq" id="WP_226767890.1">
    <property type="nucleotide sequence ID" value="NZ_BAAAEO010000005.1"/>
</dbReference>
<dbReference type="Gene3D" id="3.30.420.40">
    <property type="match status" value="2"/>
</dbReference>
<evidence type="ECO:0000313" key="2">
    <source>
        <dbReference type="EMBL" id="GAA0561655.1"/>
    </source>
</evidence>
<dbReference type="SUPFAM" id="SSF53067">
    <property type="entry name" value="Actin-like ATPase domain"/>
    <property type="match status" value="2"/>
</dbReference>
<feature type="domain" description="ATPase BadF/BadG/BcrA/BcrD type" evidence="1">
    <location>
        <begin position="6"/>
        <end position="252"/>
    </location>
</feature>